<feature type="region of interest" description="Disordered" evidence="1">
    <location>
        <begin position="50"/>
        <end position="433"/>
    </location>
</feature>
<reference evidence="2" key="1">
    <citation type="submission" date="2020-10" db="EMBL/GenBank/DDBJ databases">
        <title>Chromosome-scale genome assembly of the Allis shad, Alosa alosa.</title>
        <authorList>
            <person name="Margot Z."/>
            <person name="Christophe K."/>
            <person name="Cabau C."/>
            <person name="Louis A."/>
            <person name="Berthelot C."/>
            <person name="Parey E."/>
            <person name="Roest Crollius H."/>
            <person name="Montfort J."/>
            <person name="Robinson-Rechavi M."/>
            <person name="Bucao C."/>
            <person name="Bouchez O."/>
            <person name="Gislard M."/>
            <person name="Lluch J."/>
            <person name="Milhes M."/>
            <person name="Lampietro C."/>
            <person name="Lopez Roques C."/>
            <person name="Donnadieu C."/>
            <person name="Braasch I."/>
            <person name="Desvignes T."/>
            <person name="Postlethwait J."/>
            <person name="Bobe J."/>
            <person name="Guiguen Y."/>
        </authorList>
    </citation>
    <scope>NUCLEOTIDE SEQUENCE</scope>
    <source>
        <strain evidence="2">M-15738</strain>
        <tissue evidence="2">Blood</tissue>
    </source>
</reference>
<gene>
    <name evidence="2" type="ORF">AALO_G00185200</name>
</gene>
<comment type="caution">
    <text evidence="2">The sequence shown here is derived from an EMBL/GenBank/DDBJ whole genome shotgun (WGS) entry which is preliminary data.</text>
</comment>
<keyword evidence="3" id="KW-1185">Reference proteome</keyword>
<feature type="compositionally biased region" description="Basic and acidic residues" evidence="1">
    <location>
        <begin position="290"/>
        <end position="302"/>
    </location>
</feature>
<feature type="compositionally biased region" description="Basic and acidic residues" evidence="1">
    <location>
        <begin position="406"/>
        <end position="426"/>
    </location>
</feature>
<dbReference type="Proteomes" id="UP000823561">
    <property type="component" value="Chromosome 13"/>
</dbReference>
<evidence type="ECO:0000313" key="2">
    <source>
        <dbReference type="EMBL" id="KAG5271884.1"/>
    </source>
</evidence>
<protein>
    <submittedName>
        <fullName evidence="2">Uncharacterized protein</fullName>
    </submittedName>
</protein>
<dbReference type="EMBL" id="JADWDJ010000013">
    <property type="protein sequence ID" value="KAG5271884.1"/>
    <property type="molecule type" value="Genomic_DNA"/>
</dbReference>
<evidence type="ECO:0000313" key="3">
    <source>
        <dbReference type="Proteomes" id="UP000823561"/>
    </source>
</evidence>
<feature type="compositionally biased region" description="Basic and acidic residues" evidence="1">
    <location>
        <begin position="73"/>
        <end position="90"/>
    </location>
</feature>
<feature type="compositionally biased region" description="Low complexity" evidence="1">
    <location>
        <begin position="105"/>
        <end position="119"/>
    </location>
</feature>
<feature type="compositionally biased region" description="Basic and acidic residues" evidence="1">
    <location>
        <begin position="167"/>
        <end position="176"/>
    </location>
</feature>
<accession>A0AAV6GBG8</accession>
<feature type="compositionally biased region" description="Basic and acidic residues" evidence="1">
    <location>
        <begin position="123"/>
        <end position="135"/>
    </location>
</feature>
<proteinExistence type="predicted"/>
<feature type="compositionally biased region" description="Polar residues" evidence="1">
    <location>
        <begin position="329"/>
        <end position="338"/>
    </location>
</feature>
<dbReference type="AlphaFoldDB" id="A0AAV6GBG8"/>
<evidence type="ECO:0000256" key="1">
    <source>
        <dbReference type="SAM" id="MobiDB-lite"/>
    </source>
</evidence>
<organism evidence="2 3">
    <name type="scientific">Alosa alosa</name>
    <name type="common">allis shad</name>
    <dbReference type="NCBI Taxonomy" id="278164"/>
    <lineage>
        <taxon>Eukaryota</taxon>
        <taxon>Metazoa</taxon>
        <taxon>Chordata</taxon>
        <taxon>Craniata</taxon>
        <taxon>Vertebrata</taxon>
        <taxon>Euteleostomi</taxon>
        <taxon>Actinopterygii</taxon>
        <taxon>Neopterygii</taxon>
        <taxon>Teleostei</taxon>
        <taxon>Clupei</taxon>
        <taxon>Clupeiformes</taxon>
        <taxon>Clupeoidei</taxon>
        <taxon>Clupeidae</taxon>
        <taxon>Alosa</taxon>
    </lineage>
</organism>
<sequence>MLLSTCNTFLCPVGPEDPPEPSDAPADIVTEVCTTPSPVDDSIEMSNITPEKTVLPDIIDAMSKDSSNSVETTDPRELDISAESREDSSFRRPGRRSRPKDPPSRQDNNSADSADNSADVTDVPEKSEVAEDRRPATRPAPVIDQDVSSQELDVPVDKKGMSMVPRDSGRDKKPTDHAGPQRPNPRVAVLPLTGPWASEVVDLDSPETVDAPDRPDLYTDSEEVTMSQRRQAGRASMRSSSRREAAGDRDSPKAVGHPDRLDPATRDEEHPGTQTRRAVHMDLPASRTVVMDRDSAETRELLDPQALDTGSREVSVAQVRSERVRSHRLSATTSTAKSENQERTSPCGLCRTGAVTRGVPDAGESTTTVRHLDTEAESTEETPGPQHQRSPAGPVISRTTAGTTADKLDSVDSLRASSSERFERYGHTFGNTL</sequence>
<feature type="compositionally biased region" description="Basic and acidic residues" evidence="1">
    <location>
        <begin position="241"/>
        <end position="271"/>
    </location>
</feature>
<name>A0AAV6GBG8_9TELE</name>
<feature type="compositionally biased region" description="Low complexity" evidence="1">
    <location>
        <begin position="227"/>
        <end position="239"/>
    </location>
</feature>